<gene>
    <name evidence="1" type="ORF">BDM02DRAFT_246803</name>
</gene>
<keyword evidence="2" id="KW-1185">Reference proteome</keyword>
<reference evidence="1" key="2">
    <citation type="journal article" date="2020" name="Nat. Commun.">
        <title>Large-scale genome sequencing of mycorrhizal fungi provides insights into the early evolution of symbiotic traits.</title>
        <authorList>
            <person name="Miyauchi S."/>
            <person name="Kiss E."/>
            <person name="Kuo A."/>
            <person name="Drula E."/>
            <person name="Kohler A."/>
            <person name="Sanchez-Garcia M."/>
            <person name="Morin E."/>
            <person name="Andreopoulos B."/>
            <person name="Barry K.W."/>
            <person name="Bonito G."/>
            <person name="Buee M."/>
            <person name="Carver A."/>
            <person name="Chen C."/>
            <person name="Cichocki N."/>
            <person name="Clum A."/>
            <person name="Culley D."/>
            <person name="Crous P.W."/>
            <person name="Fauchery L."/>
            <person name="Girlanda M."/>
            <person name="Hayes R.D."/>
            <person name="Keri Z."/>
            <person name="LaButti K."/>
            <person name="Lipzen A."/>
            <person name="Lombard V."/>
            <person name="Magnuson J."/>
            <person name="Maillard F."/>
            <person name="Murat C."/>
            <person name="Nolan M."/>
            <person name="Ohm R.A."/>
            <person name="Pangilinan J."/>
            <person name="Pereira M.F."/>
            <person name="Perotto S."/>
            <person name="Peter M."/>
            <person name="Pfister S."/>
            <person name="Riley R."/>
            <person name="Sitrit Y."/>
            <person name="Stielow J.B."/>
            <person name="Szollosi G."/>
            <person name="Zifcakova L."/>
            <person name="Stursova M."/>
            <person name="Spatafora J.W."/>
            <person name="Tedersoo L."/>
            <person name="Vaario L.M."/>
            <person name="Yamada A."/>
            <person name="Yan M."/>
            <person name="Wang P."/>
            <person name="Xu J."/>
            <person name="Bruns T."/>
            <person name="Baldrian P."/>
            <person name="Vilgalys R."/>
            <person name="Dunand C."/>
            <person name="Henrissat B."/>
            <person name="Grigoriev I.V."/>
            <person name="Hibbett D."/>
            <person name="Nagy L.G."/>
            <person name="Martin F.M."/>
        </authorList>
    </citation>
    <scope>NUCLEOTIDE SEQUENCE</scope>
    <source>
        <strain evidence="1">P2</strain>
    </source>
</reference>
<proteinExistence type="predicted"/>
<sequence>MPPRSKRSKKPRQPSQQPTSLGTSTLGINTDLTPDIGPKDVNNGGGSRAVFRGKSEDRRLHVLGALTSTHGREDGITLPREREHDHIGKDTVQSKGSSVVERDVKDAAPRAAAIPVDISKRPAGGFGPLKAILGTISAVYTNYKKTAAVGNKIADLLSRIEALEAGFATLPGNVVEQRRRSELIRKFRGIEGQLRSLSEKPILQRLADHVQDGEEVSGLLEDIREIISDYQMTHQMATREQSYKLINPADASVLDNFRCAQGAEYRHGDRRSCLKGTRTAVLDEIELWTRDFDKPPVYWLNGLAGTGKSTIAQTMAERVFADGQLGASFFCSRDFQDRRSLRFIFPTLAVQLARRYPEYRSIFVPLVQSNPELVNGSLYTQMNRLIVRPLDESDISTVIVIDALDECEDEEPASAILSILGQFVSRISKVKFIFTGRPEPRIPESLRIPLYAEATDVFVLRKVESSQADSDIRLFFKQSFLELTRRRHGLDEWPTEEQLDLLCERAAGLFAYAVATVKFTDHRNNDPKDQLDRLLRPPKSSAREGKTKFKANATLDSLYMSILQEAFSDDDPEDDHKTCSVLAAVILAANPLSPFTIATLLGFGAKDVFLRLSSVHSLLILQENADSPVRPFHKSFSDFIVDPTRCIDQRFHVSSRNHHTELLVGCLNLMNQTLEKNMCKLPDAAANSEVPDLRQRTERYIDSALQYACKSWHKHLVDEHMVRTPKITSALHRFLENKFLFWLEVLSVLGAAREAVDALDLVAGWLEVSPTLELAKDCSRFATEFLGVIDESAPHIYHSALPVSPQTSMVRKLYERHARPLARIVHGLPVSWDPAVLTMKYSSESAAWSPCGRFIAISNGGCRIEIVDAATLKRLTTLESGQTYKLVFSPDARLVVCFHDYPHTAAFTSWDLQTGAQVSFICVDDLWDVGTHCFSITCSACGTMFGALFRIRGPDNFTICTYNVRSGTDIYSHPVKGKVLNNIWTHGECIRFATMNSGSITTWEVGFASGNTPTEVESLPLPANLPQDSHPYLFHPTLSRLVITHSNMERILVWDARHSKSLLNGYARLPNGISFSSGGRFFIYGTRSFETHPSEIYLWKESPTGYILHRKLNCEIEYPELSISPNGETIFVCGGSVLQLWHPMDPPTSFSCEQTHERFILEFSPDETLAAVTRFKDKAVTVLDLESGDPLSIVDTGTEVYGQRVTGSTVVAICHEKIVTWNLPTGNRVLNPKASVIWTATFSCPETFSYSYTSRFASISPDLHRIAIVQGPMYGNPPSLYLHDVPTGQLHGPVFMREGGDGRPWFTSDGRQVWYIMDRGEARGLAIVEDSESGVVKLENLEPTRQPPHTPPWLSSRGYQVVDNRWILGFSGKRLLWLPPHWQSLGANRTWGGRFLALLHGTLPEAVILEFEE</sequence>
<protein>
    <submittedName>
        <fullName evidence="1">Uncharacterized protein</fullName>
    </submittedName>
</protein>
<evidence type="ECO:0000313" key="2">
    <source>
        <dbReference type="Proteomes" id="UP000886501"/>
    </source>
</evidence>
<dbReference type="Proteomes" id="UP000886501">
    <property type="component" value="Unassembled WGS sequence"/>
</dbReference>
<organism evidence="1 2">
    <name type="scientific">Thelephora ganbajun</name>
    <name type="common">Ganba fungus</name>
    <dbReference type="NCBI Taxonomy" id="370292"/>
    <lineage>
        <taxon>Eukaryota</taxon>
        <taxon>Fungi</taxon>
        <taxon>Dikarya</taxon>
        <taxon>Basidiomycota</taxon>
        <taxon>Agaricomycotina</taxon>
        <taxon>Agaricomycetes</taxon>
        <taxon>Thelephorales</taxon>
        <taxon>Thelephoraceae</taxon>
        <taxon>Thelephora</taxon>
    </lineage>
</organism>
<evidence type="ECO:0000313" key="1">
    <source>
        <dbReference type="EMBL" id="KAF9646350.1"/>
    </source>
</evidence>
<name>A0ACB6ZAC4_THEGA</name>
<accession>A0ACB6ZAC4</accession>
<dbReference type="EMBL" id="MU118060">
    <property type="protein sequence ID" value="KAF9646350.1"/>
    <property type="molecule type" value="Genomic_DNA"/>
</dbReference>
<reference evidence="1" key="1">
    <citation type="submission" date="2019-10" db="EMBL/GenBank/DDBJ databases">
        <authorList>
            <consortium name="DOE Joint Genome Institute"/>
            <person name="Kuo A."/>
            <person name="Miyauchi S."/>
            <person name="Kiss E."/>
            <person name="Drula E."/>
            <person name="Kohler A."/>
            <person name="Sanchez-Garcia M."/>
            <person name="Andreopoulos B."/>
            <person name="Barry K.W."/>
            <person name="Bonito G."/>
            <person name="Buee M."/>
            <person name="Carver A."/>
            <person name="Chen C."/>
            <person name="Cichocki N."/>
            <person name="Clum A."/>
            <person name="Culley D."/>
            <person name="Crous P.W."/>
            <person name="Fauchery L."/>
            <person name="Girlanda M."/>
            <person name="Hayes R."/>
            <person name="Keri Z."/>
            <person name="Labutti K."/>
            <person name="Lipzen A."/>
            <person name="Lombard V."/>
            <person name="Magnuson J."/>
            <person name="Maillard F."/>
            <person name="Morin E."/>
            <person name="Murat C."/>
            <person name="Nolan M."/>
            <person name="Ohm R."/>
            <person name="Pangilinan J."/>
            <person name="Pereira M."/>
            <person name="Perotto S."/>
            <person name="Peter M."/>
            <person name="Riley R."/>
            <person name="Sitrit Y."/>
            <person name="Stielow B."/>
            <person name="Szollosi G."/>
            <person name="Zifcakova L."/>
            <person name="Stursova M."/>
            <person name="Spatafora J.W."/>
            <person name="Tedersoo L."/>
            <person name="Vaario L.-M."/>
            <person name="Yamada A."/>
            <person name="Yan M."/>
            <person name="Wang P."/>
            <person name="Xu J."/>
            <person name="Bruns T."/>
            <person name="Baldrian P."/>
            <person name="Vilgalys R."/>
            <person name="Henrissat B."/>
            <person name="Grigoriev I.V."/>
            <person name="Hibbett D."/>
            <person name="Nagy L.G."/>
            <person name="Martin F.M."/>
        </authorList>
    </citation>
    <scope>NUCLEOTIDE SEQUENCE</scope>
    <source>
        <strain evidence="1">P2</strain>
    </source>
</reference>
<comment type="caution">
    <text evidence="1">The sequence shown here is derived from an EMBL/GenBank/DDBJ whole genome shotgun (WGS) entry which is preliminary data.</text>
</comment>